<organism evidence="5 6">
    <name type="scientific">Fusarium equiseti</name>
    <name type="common">Fusarium scirpi</name>
    <dbReference type="NCBI Taxonomy" id="61235"/>
    <lineage>
        <taxon>Eukaryota</taxon>
        <taxon>Fungi</taxon>
        <taxon>Dikarya</taxon>
        <taxon>Ascomycota</taxon>
        <taxon>Pezizomycotina</taxon>
        <taxon>Sordariomycetes</taxon>
        <taxon>Hypocreomycetidae</taxon>
        <taxon>Hypocreales</taxon>
        <taxon>Nectriaceae</taxon>
        <taxon>Fusarium</taxon>
        <taxon>Fusarium incarnatum-equiseti species complex</taxon>
    </lineage>
</organism>
<dbReference type="Proteomes" id="UP001152024">
    <property type="component" value="Unassembled WGS sequence"/>
</dbReference>
<dbReference type="PANTHER" id="PTHR24198:SF165">
    <property type="entry name" value="ANKYRIN REPEAT-CONTAINING PROTEIN-RELATED"/>
    <property type="match status" value="1"/>
</dbReference>
<dbReference type="InterPro" id="IPR002110">
    <property type="entry name" value="Ankyrin_rpt"/>
</dbReference>
<name>A0ABQ8R4R8_FUSEQ</name>
<dbReference type="Pfam" id="PF22939">
    <property type="entry name" value="WHD_GPIID"/>
    <property type="match status" value="1"/>
</dbReference>
<dbReference type="PROSITE" id="PS50088">
    <property type="entry name" value="ANK_REPEAT"/>
    <property type="match status" value="8"/>
</dbReference>
<dbReference type="SUPFAM" id="SSF48403">
    <property type="entry name" value="Ankyrin repeat"/>
    <property type="match status" value="2"/>
</dbReference>
<feature type="repeat" description="ANK" evidence="3">
    <location>
        <begin position="494"/>
        <end position="526"/>
    </location>
</feature>
<comment type="caution">
    <text evidence="5">The sequence shown here is derived from an EMBL/GenBank/DDBJ whole genome shotgun (WGS) entry which is preliminary data.</text>
</comment>
<keyword evidence="1" id="KW-0677">Repeat</keyword>
<feature type="repeat" description="ANK" evidence="3">
    <location>
        <begin position="527"/>
        <end position="559"/>
    </location>
</feature>
<evidence type="ECO:0000256" key="1">
    <source>
        <dbReference type="ARBA" id="ARBA00022737"/>
    </source>
</evidence>
<protein>
    <submittedName>
        <fullName evidence="5">Ankyrin repeat</fullName>
    </submittedName>
</protein>
<sequence length="848" mass="94391">MLSQILNNRDSPNLIPFALDILKAIIITTRPLQMKELAIAANLPKDLWDKEHQIRECALLCGSLLNSDDVLDYVSLVHPSVRDYLIPTFCPKPQYCRMSFTRMFCSEPEGCYCSDKCLTPELYPEAAGHQILSVLDPDYHFPLKDIRLHGMIAERCVNYLATEVFNQRRRTRPGREASVSTQNHYWKPPWAKYALRFWVAHARKAAHYTKDVMKAMKSLDQFLIQWLNVMWELRRCEGIPFDNQPPCLDNPPLLCIAAYTGIPEIVEAIVGKGEDVDQKDGSDFPALYYAANGGHEAVTRLLLGKGADVNAQSEDKITALFAAVKSGHEEVAEILLAAEADHSIKQGSLGETALHVAVDRMAVGMATILMEHGADVSSMDFSERTPLHIAAAGGTRMMESLLRIEKPRAGGCMVSSATTAFSSDSKQAQDVAKEQKMNRSYAKVVELLLDHGAEISAGDRNGHTPLHFAVDGGYESIAEELIDGGAEIDAMDKDGWTPLHWTTEKNLLGISRLLLKNHADPNRLDKFGRTVLHWASTKGQKALVELLLENTTQTNVLDTYSGATALHMAVYGNNKDIALLLLQNGANPNTQPEVGFSKAEERKAEWTRVPFPKEVSLGSHQLLLGKGMEEEHIDSPAGTPLYWASEEMATILLDHGADPNLQNSGFGVPPLHYAVLQKKEGLVKLLLERNASPNIRDGLGKAALHYTDKVVIAEMLLDAGAEIDAMDMAGVTALHTAAAYGDRDVLQLLLARGADSTLVDSSGQDALRRAEWMEAMQLKRHSEREIAERRMASQNFRMRDWVGSEEEDNGIIFFEQKHIFTSYRRVRVELEEWLYNSAWERNQSLINC</sequence>
<dbReference type="SMART" id="SM00248">
    <property type="entry name" value="ANK"/>
    <property type="match status" value="14"/>
</dbReference>
<feature type="domain" description="GPI inositol-deacylase winged helix" evidence="4">
    <location>
        <begin position="18"/>
        <end position="86"/>
    </location>
</feature>
<dbReference type="InterPro" id="IPR054471">
    <property type="entry name" value="GPIID_WHD"/>
</dbReference>
<evidence type="ECO:0000256" key="2">
    <source>
        <dbReference type="ARBA" id="ARBA00023043"/>
    </source>
</evidence>
<feature type="repeat" description="ANK" evidence="3">
    <location>
        <begin position="349"/>
        <end position="381"/>
    </location>
</feature>
<keyword evidence="2 3" id="KW-0040">ANK repeat</keyword>
<accession>A0ABQ8R4R8</accession>
<dbReference type="PANTHER" id="PTHR24198">
    <property type="entry name" value="ANKYRIN REPEAT AND PROTEIN KINASE DOMAIN-CONTAINING PROTEIN"/>
    <property type="match status" value="1"/>
</dbReference>
<proteinExistence type="predicted"/>
<feature type="repeat" description="ANK" evidence="3">
    <location>
        <begin position="561"/>
        <end position="593"/>
    </location>
</feature>
<feature type="repeat" description="ANK" evidence="3">
    <location>
        <begin position="461"/>
        <end position="493"/>
    </location>
</feature>
<evidence type="ECO:0000313" key="6">
    <source>
        <dbReference type="Proteomes" id="UP001152024"/>
    </source>
</evidence>
<dbReference type="Pfam" id="PF12796">
    <property type="entry name" value="Ank_2"/>
    <property type="match status" value="3"/>
</dbReference>
<dbReference type="EMBL" id="JAOQBH010000013">
    <property type="protein sequence ID" value="KAJ4126981.1"/>
    <property type="molecule type" value="Genomic_DNA"/>
</dbReference>
<evidence type="ECO:0000313" key="5">
    <source>
        <dbReference type="EMBL" id="KAJ4126981.1"/>
    </source>
</evidence>
<feature type="repeat" description="ANK" evidence="3">
    <location>
        <begin position="729"/>
        <end position="761"/>
    </location>
</feature>
<gene>
    <name evidence="5" type="primary">ank2</name>
    <name evidence="5" type="ORF">NW768_008602</name>
</gene>
<dbReference type="Gene3D" id="1.25.40.20">
    <property type="entry name" value="Ankyrin repeat-containing domain"/>
    <property type="match status" value="3"/>
</dbReference>
<evidence type="ECO:0000256" key="3">
    <source>
        <dbReference type="PROSITE-ProRule" id="PRU00023"/>
    </source>
</evidence>
<evidence type="ECO:0000259" key="4">
    <source>
        <dbReference type="Pfam" id="PF22939"/>
    </source>
</evidence>
<dbReference type="Pfam" id="PF00023">
    <property type="entry name" value="Ank"/>
    <property type="match status" value="2"/>
</dbReference>
<reference evidence="5" key="1">
    <citation type="submission" date="2022-09" db="EMBL/GenBank/DDBJ databases">
        <title>Fusarium specimens isolated from Avocado Roots.</title>
        <authorList>
            <person name="Stajich J."/>
            <person name="Roper C."/>
            <person name="Heimlech-Rivalta G."/>
        </authorList>
    </citation>
    <scope>NUCLEOTIDE SEQUENCE</scope>
    <source>
        <strain evidence="5">CF00095</strain>
    </source>
</reference>
<dbReference type="PRINTS" id="PR01415">
    <property type="entry name" value="ANKYRIN"/>
</dbReference>
<dbReference type="InterPro" id="IPR036770">
    <property type="entry name" value="Ankyrin_rpt-contain_sf"/>
</dbReference>
<feature type="repeat" description="ANK" evidence="3">
    <location>
        <begin position="666"/>
        <end position="698"/>
    </location>
</feature>
<feature type="repeat" description="ANK" evidence="3">
    <location>
        <begin position="282"/>
        <end position="314"/>
    </location>
</feature>
<dbReference type="Pfam" id="PF13857">
    <property type="entry name" value="Ank_5"/>
    <property type="match status" value="1"/>
</dbReference>
<dbReference type="PROSITE" id="PS50297">
    <property type="entry name" value="ANK_REP_REGION"/>
    <property type="match status" value="8"/>
</dbReference>
<keyword evidence="6" id="KW-1185">Reference proteome</keyword>